<evidence type="ECO:0000256" key="6">
    <source>
        <dbReference type="ARBA" id="ARBA00023136"/>
    </source>
</evidence>
<dbReference type="GO" id="GO:0009279">
    <property type="term" value="C:cell outer membrane"/>
    <property type="evidence" value="ECO:0007669"/>
    <property type="project" value="UniProtKB-SubCell"/>
</dbReference>
<keyword evidence="3" id="KW-0813">Transport</keyword>
<keyword evidence="6 8" id="KW-0472">Membrane</keyword>
<evidence type="ECO:0000256" key="8">
    <source>
        <dbReference type="SAM" id="Phobius"/>
    </source>
</evidence>
<dbReference type="PANTHER" id="PTHR30026:SF20">
    <property type="entry name" value="OUTER MEMBRANE PROTEIN TOLC"/>
    <property type="match status" value="1"/>
</dbReference>
<reference evidence="9 10" key="1">
    <citation type="journal article" date="2019" name="ISME J.">
        <title>Insights into ecological role of a new deltaproteobacterial order Candidatus Acidulodesulfobacterales by metagenomics and metatranscriptomics.</title>
        <authorList>
            <person name="Tan S."/>
            <person name="Liu J."/>
            <person name="Fang Y."/>
            <person name="Hedlund B.P."/>
            <person name="Lian Z.H."/>
            <person name="Huang L.Y."/>
            <person name="Li J.T."/>
            <person name="Huang L.N."/>
            <person name="Li W.J."/>
            <person name="Jiang H.C."/>
            <person name="Dong H.L."/>
            <person name="Shu W.S."/>
        </authorList>
    </citation>
    <scope>NUCLEOTIDE SEQUENCE [LARGE SCALE GENOMIC DNA]</scope>
    <source>
        <strain evidence="9">AP2</strain>
    </source>
</reference>
<gene>
    <name evidence="9" type="ORF">EVJ46_02845</name>
</gene>
<dbReference type="Gene3D" id="1.20.1600.10">
    <property type="entry name" value="Outer membrane efflux proteins (OEP)"/>
    <property type="match status" value="1"/>
</dbReference>
<protein>
    <submittedName>
        <fullName evidence="9">TolC family protein</fullName>
    </submittedName>
</protein>
<organism evidence="9 10">
    <name type="scientific">Acididesulfobacter guangdongensis</name>
    <dbReference type="NCBI Taxonomy" id="2597225"/>
    <lineage>
        <taxon>Bacteria</taxon>
        <taxon>Deltaproteobacteria</taxon>
        <taxon>Candidatus Acidulodesulfobacterales</taxon>
        <taxon>Candidatus Acididesulfobacter</taxon>
    </lineage>
</organism>
<dbReference type="GO" id="GO:0015288">
    <property type="term" value="F:porin activity"/>
    <property type="evidence" value="ECO:0007669"/>
    <property type="project" value="TreeGrafter"/>
</dbReference>
<dbReference type="EMBL" id="SGBC01000001">
    <property type="protein sequence ID" value="RZD17184.1"/>
    <property type="molecule type" value="Genomic_DNA"/>
</dbReference>
<keyword evidence="5 8" id="KW-0812">Transmembrane</keyword>
<dbReference type="SUPFAM" id="SSF56954">
    <property type="entry name" value="Outer membrane efflux proteins (OEP)"/>
    <property type="match status" value="1"/>
</dbReference>
<keyword evidence="8" id="KW-1133">Transmembrane helix</keyword>
<keyword evidence="7" id="KW-0998">Cell outer membrane</keyword>
<evidence type="ECO:0000256" key="3">
    <source>
        <dbReference type="ARBA" id="ARBA00022448"/>
    </source>
</evidence>
<dbReference type="GO" id="GO:0015562">
    <property type="term" value="F:efflux transmembrane transporter activity"/>
    <property type="evidence" value="ECO:0007669"/>
    <property type="project" value="InterPro"/>
</dbReference>
<dbReference type="Pfam" id="PF02321">
    <property type="entry name" value="OEP"/>
    <property type="match status" value="2"/>
</dbReference>
<comment type="similarity">
    <text evidence="2">Belongs to the outer membrane factor (OMF) (TC 1.B.17) family.</text>
</comment>
<evidence type="ECO:0000313" key="10">
    <source>
        <dbReference type="Proteomes" id="UP000316562"/>
    </source>
</evidence>
<keyword evidence="4" id="KW-1134">Transmembrane beta strand</keyword>
<evidence type="ECO:0000313" key="9">
    <source>
        <dbReference type="EMBL" id="RZD17184.1"/>
    </source>
</evidence>
<evidence type="ECO:0000256" key="4">
    <source>
        <dbReference type="ARBA" id="ARBA00022452"/>
    </source>
</evidence>
<sequence length="477" mass="54607">MRILRKNDFRSFEHNSFIKYITLKKHLPLVLIYFVFFCFIVSMLNPVKSYGEKIITLNQAYLYVAKLNGTIKSQRESYYQSTLLKWTAISMLLPNISLTYKDQRFHQNSPSSSSQSSSGSSGGSNIFSFFFPTYGYTFALTQPLLNIPAIPAYYAAENSIKSSKMSLNNISQNKLFDTASDYYDVLSDENLVKADRKTMEEALSHLQLAKAKLKAGLAIITDVLQAKSEYYQAKQQYIASKNKLKSAEANLRAIIGVSFNFKVAKPKNPELLNNSLKKYIKLAYKYNPGLKSLKFLKKESKDEVYYYETQYIPKINFEATYNGISDNHFIPQGNVHYWTAAGVLTFPLFQGGTRIISIEKARSQNNANMYELIQAKRNLRADVVSGFYNIQNLKYQIIALKHEESYAFKNYKLVEEEYKAGVATSVDVITALAELASARHNLLAEKLDYYSSILNFKTLTGSFKRKLIRLTIDRFKY</sequence>
<evidence type="ECO:0000256" key="7">
    <source>
        <dbReference type="ARBA" id="ARBA00023237"/>
    </source>
</evidence>
<dbReference type="GO" id="GO:1990281">
    <property type="term" value="C:efflux pump complex"/>
    <property type="evidence" value="ECO:0007669"/>
    <property type="project" value="TreeGrafter"/>
</dbReference>
<evidence type="ECO:0000256" key="1">
    <source>
        <dbReference type="ARBA" id="ARBA00004442"/>
    </source>
</evidence>
<comment type="subcellular location">
    <subcellularLocation>
        <location evidence="1">Cell outer membrane</location>
    </subcellularLocation>
</comment>
<dbReference type="InterPro" id="IPR051906">
    <property type="entry name" value="TolC-like"/>
</dbReference>
<dbReference type="Proteomes" id="UP000316562">
    <property type="component" value="Unassembled WGS sequence"/>
</dbReference>
<accession>A0A519BIU3</accession>
<comment type="caution">
    <text evidence="9">The sequence shown here is derived from an EMBL/GenBank/DDBJ whole genome shotgun (WGS) entry which is preliminary data.</text>
</comment>
<dbReference type="AlphaFoldDB" id="A0A519BIU3"/>
<evidence type="ECO:0000256" key="2">
    <source>
        <dbReference type="ARBA" id="ARBA00007613"/>
    </source>
</evidence>
<dbReference type="InterPro" id="IPR003423">
    <property type="entry name" value="OMP_efflux"/>
</dbReference>
<dbReference type="PANTHER" id="PTHR30026">
    <property type="entry name" value="OUTER MEMBRANE PROTEIN TOLC"/>
    <property type="match status" value="1"/>
</dbReference>
<feature type="transmembrane region" description="Helical" evidence="8">
    <location>
        <begin position="27"/>
        <end position="44"/>
    </location>
</feature>
<name>A0A519BIU3_ACIG2</name>
<evidence type="ECO:0000256" key="5">
    <source>
        <dbReference type="ARBA" id="ARBA00022692"/>
    </source>
</evidence>
<proteinExistence type="inferred from homology"/>